<feature type="signal peptide" evidence="2">
    <location>
        <begin position="1"/>
        <end position="21"/>
    </location>
</feature>
<evidence type="ECO:0000256" key="1">
    <source>
        <dbReference type="SAM" id="MobiDB-lite"/>
    </source>
</evidence>
<evidence type="ECO:0000256" key="2">
    <source>
        <dbReference type="SAM" id="SignalP"/>
    </source>
</evidence>
<keyword evidence="4" id="KW-1185">Reference proteome</keyword>
<dbReference type="Proteomes" id="UP000054144">
    <property type="component" value="Unassembled WGS sequence"/>
</dbReference>
<sequence>MKFSSFFLVFSFALMALVADSRPAPEHTRHDVPSRREGVTRNRRGALEQRDALDYEALMELRRRGLLNKFRQWRQDRCIKKCNKLPAAQRPACIVKCQGGQTNVPPQPQAHAQMGLYEQSQTPSAWRPGHRTVLSAVTEESGTHTYE</sequence>
<gene>
    <name evidence="3" type="ORF">FISHEDRAFT_54909</name>
</gene>
<reference evidence="3 4" key="1">
    <citation type="journal article" date="2015" name="Fungal Genet. Biol.">
        <title>Evolution of novel wood decay mechanisms in Agaricales revealed by the genome sequences of Fistulina hepatica and Cylindrobasidium torrendii.</title>
        <authorList>
            <person name="Floudas D."/>
            <person name="Held B.W."/>
            <person name="Riley R."/>
            <person name="Nagy L.G."/>
            <person name="Koehler G."/>
            <person name="Ransdell A.S."/>
            <person name="Younus H."/>
            <person name="Chow J."/>
            <person name="Chiniquy J."/>
            <person name="Lipzen A."/>
            <person name="Tritt A."/>
            <person name="Sun H."/>
            <person name="Haridas S."/>
            <person name="LaButti K."/>
            <person name="Ohm R.A."/>
            <person name="Kues U."/>
            <person name="Blanchette R.A."/>
            <person name="Grigoriev I.V."/>
            <person name="Minto R.E."/>
            <person name="Hibbett D.S."/>
        </authorList>
    </citation>
    <scope>NUCLEOTIDE SEQUENCE [LARGE SCALE GENOMIC DNA]</scope>
    <source>
        <strain evidence="3 4">ATCC 64428</strain>
    </source>
</reference>
<name>A0A0D7APY9_9AGAR</name>
<organism evidence="3 4">
    <name type="scientific">Fistulina hepatica ATCC 64428</name>
    <dbReference type="NCBI Taxonomy" id="1128425"/>
    <lineage>
        <taxon>Eukaryota</taxon>
        <taxon>Fungi</taxon>
        <taxon>Dikarya</taxon>
        <taxon>Basidiomycota</taxon>
        <taxon>Agaricomycotina</taxon>
        <taxon>Agaricomycetes</taxon>
        <taxon>Agaricomycetidae</taxon>
        <taxon>Agaricales</taxon>
        <taxon>Fistulinaceae</taxon>
        <taxon>Fistulina</taxon>
    </lineage>
</organism>
<feature type="chain" id="PRO_5002316342" evidence="2">
    <location>
        <begin position="22"/>
        <end position="147"/>
    </location>
</feature>
<feature type="region of interest" description="Disordered" evidence="1">
    <location>
        <begin position="23"/>
        <end position="45"/>
    </location>
</feature>
<dbReference type="AlphaFoldDB" id="A0A0D7APY9"/>
<dbReference type="EMBL" id="KN881583">
    <property type="protein sequence ID" value="KIY53930.1"/>
    <property type="molecule type" value="Genomic_DNA"/>
</dbReference>
<keyword evidence="2" id="KW-0732">Signal</keyword>
<proteinExistence type="predicted"/>
<protein>
    <submittedName>
        <fullName evidence="3">Uncharacterized protein</fullName>
    </submittedName>
</protein>
<evidence type="ECO:0000313" key="4">
    <source>
        <dbReference type="Proteomes" id="UP000054144"/>
    </source>
</evidence>
<evidence type="ECO:0000313" key="3">
    <source>
        <dbReference type="EMBL" id="KIY53930.1"/>
    </source>
</evidence>
<accession>A0A0D7APY9</accession>